<keyword evidence="3" id="KW-1185">Reference proteome</keyword>
<dbReference type="AlphaFoldDB" id="A0A8J2SEC3"/>
<feature type="compositionally biased region" description="Basic and acidic residues" evidence="1">
    <location>
        <begin position="591"/>
        <end position="602"/>
    </location>
</feature>
<feature type="region of interest" description="Disordered" evidence="1">
    <location>
        <begin position="591"/>
        <end position="610"/>
    </location>
</feature>
<reference evidence="2" key="1">
    <citation type="submission" date="2021-11" db="EMBL/GenBank/DDBJ databases">
        <authorList>
            <consortium name="Genoscope - CEA"/>
            <person name="William W."/>
        </authorList>
    </citation>
    <scope>NUCLEOTIDE SEQUENCE</scope>
</reference>
<dbReference type="SUPFAM" id="SSF56219">
    <property type="entry name" value="DNase I-like"/>
    <property type="match status" value="1"/>
</dbReference>
<evidence type="ECO:0000313" key="2">
    <source>
        <dbReference type="EMBL" id="CAH0363992.1"/>
    </source>
</evidence>
<proteinExistence type="predicted"/>
<name>A0A8J2SEC3_9STRA</name>
<organism evidence="2 3">
    <name type="scientific">Pelagomonas calceolata</name>
    <dbReference type="NCBI Taxonomy" id="35677"/>
    <lineage>
        <taxon>Eukaryota</taxon>
        <taxon>Sar</taxon>
        <taxon>Stramenopiles</taxon>
        <taxon>Ochrophyta</taxon>
        <taxon>Pelagophyceae</taxon>
        <taxon>Pelagomonadales</taxon>
        <taxon>Pelagomonadaceae</taxon>
        <taxon>Pelagomonas</taxon>
    </lineage>
</organism>
<protein>
    <recommendedName>
        <fullName evidence="4">Endonuclease/exonuclease/phosphatase domain-containing protein</fullName>
    </recommendedName>
</protein>
<gene>
    <name evidence="2" type="ORF">PECAL_1P03390</name>
</gene>
<comment type="caution">
    <text evidence="2">The sequence shown here is derived from an EMBL/GenBank/DDBJ whole genome shotgun (WGS) entry which is preliminary data.</text>
</comment>
<evidence type="ECO:0008006" key="4">
    <source>
        <dbReference type="Google" id="ProtNLM"/>
    </source>
</evidence>
<accession>A0A8J2SEC3</accession>
<dbReference type="Proteomes" id="UP000789595">
    <property type="component" value="Unassembled WGS sequence"/>
</dbReference>
<sequence>MDSLPKPTSWLQGGGACVVAARADAWFIVDSVARLSEALRDVDINADNNKQKVAEVCARFALAFLNADRLEEAWEWGREAQTFDNDNEIAQWCEAEANNKLDTRLGRAVELYRGLAFGSGNYANSARSQLNPGIIAVAQLPPGSIRRRYWEQRAELSKDKGNVVHRHSRAKDLKGFGPETLRKLDSQGNDSLDATLRQVQLWPKPGKKLVTVENLYKLVDETPPQSGKLLERTLRAFRATSKKIVSCNIKLMNPLDYSDSIFEGVLRDKAKNFARLVVREEADMFVVQEAPGAALRNKGKVNGNARRCVKNGTFLDELLRNLVENSDGDQWRAESREVPKYEGKVDMGESHVFAWREDAFSLVDGPSLLCVVDSSSERFHRPPSWCVFDVRRPGVPTGERLLIVSVHLKAVQNNDTTRTREDVRVLGRAVVELQRQQRGTVTVIIVGDFNASPTLVVSEFQEAGLGDFVSALDNSKFTNMYRFCGNGADGHVYDGVYTSNRGQVEGGVLDVPEVDAAYNEMKDKAPNLMAGDLCAIMHRIVYGGDAAIVDLNGVPLGLRTIVREELYRQWSDHMPIYAKYSCLMASDADAKDTGVAESKEDEGVSESKGN</sequence>
<dbReference type="EMBL" id="CAKKNE010000001">
    <property type="protein sequence ID" value="CAH0363992.1"/>
    <property type="molecule type" value="Genomic_DNA"/>
</dbReference>
<evidence type="ECO:0000256" key="1">
    <source>
        <dbReference type="SAM" id="MobiDB-lite"/>
    </source>
</evidence>
<dbReference type="Gene3D" id="3.60.10.10">
    <property type="entry name" value="Endonuclease/exonuclease/phosphatase"/>
    <property type="match status" value="1"/>
</dbReference>
<evidence type="ECO:0000313" key="3">
    <source>
        <dbReference type="Proteomes" id="UP000789595"/>
    </source>
</evidence>
<dbReference type="PROSITE" id="PS51257">
    <property type="entry name" value="PROKAR_LIPOPROTEIN"/>
    <property type="match status" value="1"/>
</dbReference>
<dbReference type="InterPro" id="IPR036691">
    <property type="entry name" value="Endo/exonu/phosph_ase_sf"/>
</dbReference>